<dbReference type="AlphaFoldDB" id="A0A8S1QUY3"/>
<sequence length="494" mass="58826">MFIFQETLIYIINQIEQIYLKMIDGKILIIQLCLVELLMKYQILQVLINQPAATIWIKLKPITSFKDSLYQVVIHMKLIINSLNTPESIRYLLGMVKNEISKKIIKRQVLKHIIINLFQQKYKINRQIIVFNTSMNLKQKNIIELILLNYIKSQMHLNQKTSQKPIQKQKKLLIKKIMGWIRQALNVREIGFHPLILCVSIKPSVNQRCATLQSYPNQDLWKSLHTLKEQELLEQIKQEVYEKTFKLKDIYDNSIMQEFLSRIKNNFDFFQFYKKTEEINLDSDEHGSNSAETIQNIQKKKVKRNESEPKQLLKQIELCNSKSGSIVTIQKQHFHKLSQLFQKISQIPEKLQSGEMKQFKNKLQQFLNYTENLQIKKVCIQNEKQIETEPSAQNDITISEIQIEQLRNQILEQTKQEIKTIEPGIDLFIPDYKQVSISIREEMKQIEEDYFSELYYQKLNNPENINSKNILIWWRQCFEPIVYELLLKQMVKTE</sequence>
<organism evidence="1 2">
    <name type="scientific">Paramecium sonneborni</name>
    <dbReference type="NCBI Taxonomy" id="65129"/>
    <lineage>
        <taxon>Eukaryota</taxon>
        <taxon>Sar</taxon>
        <taxon>Alveolata</taxon>
        <taxon>Ciliophora</taxon>
        <taxon>Intramacronucleata</taxon>
        <taxon>Oligohymenophorea</taxon>
        <taxon>Peniculida</taxon>
        <taxon>Parameciidae</taxon>
        <taxon>Paramecium</taxon>
    </lineage>
</organism>
<evidence type="ECO:0000313" key="2">
    <source>
        <dbReference type="Proteomes" id="UP000692954"/>
    </source>
</evidence>
<keyword evidence="2" id="KW-1185">Reference proteome</keyword>
<comment type="caution">
    <text evidence="1">The sequence shown here is derived from an EMBL/GenBank/DDBJ whole genome shotgun (WGS) entry which is preliminary data.</text>
</comment>
<gene>
    <name evidence="1" type="ORF">PSON_ATCC_30995.1.T1210097</name>
</gene>
<proteinExistence type="predicted"/>
<accession>A0A8S1QUY3</accession>
<evidence type="ECO:0000313" key="1">
    <source>
        <dbReference type="EMBL" id="CAD8119461.1"/>
    </source>
</evidence>
<reference evidence="1" key="1">
    <citation type="submission" date="2021-01" db="EMBL/GenBank/DDBJ databases">
        <authorList>
            <consortium name="Genoscope - CEA"/>
            <person name="William W."/>
        </authorList>
    </citation>
    <scope>NUCLEOTIDE SEQUENCE</scope>
</reference>
<dbReference type="EMBL" id="CAJJDN010000121">
    <property type="protein sequence ID" value="CAD8119461.1"/>
    <property type="molecule type" value="Genomic_DNA"/>
</dbReference>
<dbReference type="Proteomes" id="UP000692954">
    <property type="component" value="Unassembled WGS sequence"/>
</dbReference>
<dbReference type="OrthoDB" id="304475at2759"/>
<protein>
    <submittedName>
        <fullName evidence="1">Uncharacterized protein</fullName>
    </submittedName>
</protein>
<name>A0A8S1QUY3_9CILI</name>